<dbReference type="OrthoDB" id="5484417at2"/>
<evidence type="ECO:0000256" key="2">
    <source>
        <dbReference type="ARBA" id="ARBA00022741"/>
    </source>
</evidence>
<evidence type="ECO:0000256" key="5">
    <source>
        <dbReference type="PROSITE-ProRule" id="PRU10141"/>
    </source>
</evidence>
<dbReference type="GO" id="GO:0005524">
    <property type="term" value="F:ATP binding"/>
    <property type="evidence" value="ECO:0007669"/>
    <property type="project" value="UniProtKB-UniRule"/>
</dbReference>
<dbReference type="InterPro" id="IPR000719">
    <property type="entry name" value="Prot_kinase_dom"/>
</dbReference>
<organism evidence="8 9">
    <name type="scientific">Enhygromyxa salina</name>
    <dbReference type="NCBI Taxonomy" id="215803"/>
    <lineage>
        <taxon>Bacteria</taxon>
        <taxon>Pseudomonadati</taxon>
        <taxon>Myxococcota</taxon>
        <taxon>Polyangia</taxon>
        <taxon>Nannocystales</taxon>
        <taxon>Nannocystaceae</taxon>
        <taxon>Enhygromyxa</taxon>
    </lineage>
</organism>
<dbReference type="InterPro" id="IPR008271">
    <property type="entry name" value="Ser/Thr_kinase_AS"/>
</dbReference>
<evidence type="ECO:0000256" key="6">
    <source>
        <dbReference type="SAM" id="MobiDB-lite"/>
    </source>
</evidence>
<reference evidence="8 9" key="1">
    <citation type="submission" date="2018-03" db="EMBL/GenBank/DDBJ databases">
        <title>Draft Genome Sequences of the Obligatory Marine Myxobacteria Enhygromyxa salina SWB005.</title>
        <authorList>
            <person name="Poehlein A."/>
            <person name="Moghaddam J.A."/>
            <person name="Harms H."/>
            <person name="Alanjari M."/>
            <person name="Koenig G.M."/>
            <person name="Daniel R."/>
            <person name="Schaeberle T.F."/>
        </authorList>
    </citation>
    <scope>NUCLEOTIDE SEQUENCE [LARGE SCALE GENOMIC DNA]</scope>
    <source>
        <strain evidence="8 9">SWB005</strain>
    </source>
</reference>
<dbReference type="InterPro" id="IPR017441">
    <property type="entry name" value="Protein_kinase_ATP_BS"/>
</dbReference>
<dbReference type="CDD" id="cd14014">
    <property type="entry name" value="STKc_PknB_like"/>
    <property type="match status" value="1"/>
</dbReference>
<keyword evidence="4 5" id="KW-0067">ATP-binding</keyword>
<dbReference type="SUPFAM" id="SSF56112">
    <property type="entry name" value="Protein kinase-like (PK-like)"/>
    <property type="match status" value="1"/>
</dbReference>
<dbReference type="GO" id="GO:0004674">
    <property type="term" value="F:protein serine/threonine kinase activity"/>
    <property type="evidence" value="ECO:0007669"/>
    <property type="project" value="UniProtKB-EC"/>
</dbReference>
<name>A0A2S9YGV4_9BACT</name>
<dbReference type="SUPFAM" id="SSF48452">
    <property type="entry name" value="TPR-like"/>
    <property type="match status" value="2"/>
</dbReference>
<dbReference type="Gene3D" id="1.25.40.10">
    <property type="entry name" value="Tetratricopeptide repeat domain"/>
    <property type="match status" value="2"/>
</dbReference>
<dbReference type="Pfam" id="PF13424">
    <property type="entry name" value="TPR_12"/>
    <property type="match status" value="2"/>
</dbReference>
<evidence type="ECO:0000313" key="8">
    <source>
        <dbReference type="EMBL" id="PRQ04337.1"/>
    </source>
</evidence>
<protein>
    <submittedName>
        <fullName evidence="8">Serine/threonine-protein kinase PrkC</fullName>
        <ecNumber evidence="8">2.7.11.1</ecNumber>
    </submittedName>
</protein>
<keyword evidence="2 5" id="KW-0547">Nucleotide-binding</keyword>
<dbReference type="PANTHER" id="PTHR43289:SF34">
    <property type="entry name" value="SERINE_THREONINE-PROTEIN KINASE YBDM-RELATED"/>
    <property type="match status" value="1"/>
</dbReference>
<dbReference type="InterPro" id="IPR011990">
    <property type="entry name" value="TPR-like_helical_dom_sf"/>
</dbReference>
<dbReference type="EMBL" id="PVNK01000044">
    <property type="protein sequence ID" value="PRQ04337.1"/>
    <property type="molecule type" value="Genomic_DNA"/>
</dbReference>
<feature type="compositionally biased region" description="Polar residues" evidence="6">
    <location>
        <begin position="24"/>
        <end position="33"/>
    </location>
</feature>
<sequence>MADVNMGEVLQLRRWQQGARMSERATQPQQLNGEVTDEHMRLDTPTVDDVERDSADDDAVFAAIPRKASFEHRRVISNARRKLFGRGKPAQIGRYRIQRRLGVGGMGEVYLAHDDDLGRQVAIKRVLGSSANERDQERLRREARALARLSHANVVQVYEVGEHEQRTFVAMEFVDGETVSVWLAEQPRPWRAVLERFLAAGRGLAAAHEAGLVHRDFKPDNVLLSADGSVRVADFGLALAGEERRPFLDDGAGRELSADMRLSVTGAIRGTIRYMPLEQLLGEQVDARSDQFAFCVALYEALWNAPPFSVASSSARLRDLGRGIPTPPSHRGRARPPVGLWRIIRRGLSKDPEARWPDMGALLEALDGVTRRRRRLAWFGSATAAVAVTVGALVLTREPAVDPCAAVERELEGTWDNERRTALERGLASLGGGDVEAGHAVESRERVLAGLDRWASSWVGEREQVCRESAELRVDPELSRLQSACLTRQRQQVQDLVELLLAPGSSAGGLAAAVEAVAELPAAAACEDELALLGVKPPPLAIADEVEVLRREVVRAQELRLLGRVDEGLTLAEQTERAAGELGYGPLVAEALGELAKAEIVGGSLVRGTERMQEAIDEAERNHHDYLAADLWTELALRSLSELDDAEAGAAQLRRAEVANDRVEASARAQARLAFARGQLSELRGDVVGAELAYRAAIAQAEEDEASAPELPSYQSNLARLVSTRDLTEAIALSRSAVQAANRAYGPQHPQTATLLYDLAVTLRRSDPDNEEVVELLEQAAQIWTQTHGRPHRDLAKAELLLGKLALQRHDLDAAESHARALASIQAQILPRGHRDHGDTAHLLATVYGIRGDNEMALAQARIALAAWEPNYGPNNLGVLRLRSQIATLLLALGRLDDADEELDALLPRAHGSPEFVAACLQSTELALRRGQTKLADAELAQLDELEPKALGGHDLSYALLRALIAHRRGELQPVMLTRLQQARSSTPFTPEQIETWIEHLDIDVAERAALGLSLVDADISAGASTH</sequence>
<keyword evidence="1 8" id="KW-0808">Transferase</keyword>
<feature type="binding site" evidence="5">
    <location>
        <position position="124"/>
    </location>
    <ligand>
        <name>ATP</name>
        <dbReference type="ChEBI" id="CHEBI:30616"/>
    </ligand>
</feature>
<keyword evidence="9" id="KW-1185">Reference proteome</keyword>
<dbReference type="PROSITE" id="PS00107">
    <property type="entry name" value="PROTEIN_KINASE_ATP"/>
    <property type="match status" value="1"/>
</dbReference>
<proteinExistence type="predicted"/>
<dbReference type="Pfam" id="PF00069">
    <property type="entry name" value="Pkinase"/>
    <property type="match status" value="1"/>
</dbReference>
<dbReference type="AlphaFoldDB" id="A0A2S9YGV4"/>
<evidence type="ECO:0000313" key="9">
    <source>
        <dbReference type="Proteomes" id="UP000237968"/>
    </source>
</evidence>
<comment type="caution">
    <text evidence="8">The sequence shown here is derived from an EMBL/GenBank/DDBJ whole genome shotgun (WGS) entry which is preliminary data.</text>
</comment>
<dbReference type="PROSITE" id="PS00108">
    <property type="entry name" value="PROTEIN_KINASE_ST"/>
    <property type="match status" value="1"/>
</dbReference>
<keyword evidence="3 8" id="KW-0418">Kinase</keyword>
<dbReference type="EC" id="2.7.11.1" evidence="8"/>
<dbReference type="Gene3D" id="1.10.510.10">
    <property type="entry name" value="Transferase(Phosphotransferase) domain 1"/>
    <property type="match status" value="1"/>
</dbReference>
<evidence type="ECO:0000256" key="3">
    <source>
        <dbReference type="ARBA" id="ARBA00022777"/>
    </source>
</evidence>
<evidence type="ECO:0000256" key="4">
    <source>
        <dbReference type="ARBA" id="ARBA00022840"/>
    </source>
</evidence>
<gene>
    <name evidence="8" type="primary">prkC_3</name>
    <name evidence="8" type="ORF">ENSA5_08460</name>
</gene>
<dbReference type="InterPro" id="IPR011009">
    <property type="entry name" value="Kinase-like_dom_sf"/>
</dbReference>
<dbReference type="Proteomes" id="UP000237968">
    <property type="component" value="Unassembled WGS sequence"/>
</dbReference>
<evidence type="ECO:0000259" key="7">
    <source>
        <dbReference type="PROSITE" id="PS50011"/>
    </source>
</evidence>
<evidence type="ECO:0000256" key="1">
    <source>
        <dbReference type="ARBA" id="ARBA00022679"/>
    </source>
</evidence>
<dbReference type="PANTHER" id="PTHR43289">
    <property type="entry name" value="MITOGEN-ACTIVATED PROTEIN KINASE KINASE KINASE 20-RELATED"/>
    <property type="match status" value="1"/>
</dbReference>
<dbReference type="PROSITE" id="PS50011">
    <property type="entry name" value="PROTEIN_KINASE_DOM"/>
    <property type="match status" value="1"/>
</dbReference>
<feature type="region of interest" description="Disordered" evidence="6">
    <location>
        <begin position="18"/>
        <end position="41"/>
    </location>
</feature>
<dbReference type="Gene3D" id="3.30.200.20">
    <property type="entry name" value="Phosphorylase Kinase, domain 1"/>
    <property type="match status" value="1"/>
</dbReference>
<feature type="domain" description="Protein kinase" evidence="7">
    <location>
        <begin position="95"/>
        <end position="379"/>
    </location>
</feature>
<accession>A0A2S9YGV4</accession>